<evidence type="ECO:0000313" key="4">
    <source>
        <dbReference type="EMBL" id="KJH40339.1"/>
    </source>
</evidence>
<dbReference type="Gene3D" id="3.40.50.1240">
    <property type="entry name" value="Phosphoglycerate mutase-like"/>
    <property type="match status" value="1"/>
</dbReference>
<name>A0A0D8X9N4_DICVI</name>
<protein>
    <submittedName>
        <fullName evidence="4">Histidine acid phosphatase</fullName>
    </submittedName>
</protein>
<dbReference type="Pfam" id="PF00328">
    <property type="entry name" value="His_Phos_2"/>
    <property type="match status" value="1"/>
</dbReference>
<accession>A0A0D8X9N4</accession>
<dbReference type="PANTHER" id="PTHR11567">
    <property type="entry name" value="ACID PHOSPHATASE-RELATED"/>
    <property type="match status" value="1"/>
</dbReference>
<evidence type="ECO:0000256" key="3">
    <source>
        <dbReference type="SAM" id="SignalP"/>
    </source>
</evidence>
<dbReference type="OrthoDB" id="10257284at2759"/>
<dbReference type="AlphaFoldDB" id="A0A0D8X9N4"/>
<dbReference type="SUPFAM" id="SSF53254">
    <property type="entry name" value="Phosphoglycerate mutase-like"/>
    <property type="match status" value="1"/>
</dbReference>
<comment type="catalytic activity">
    <reaction evidence="1">
        <text>a phosphate monoester + H2O = an alcohol + phosphate</text>
        <dbReference type="Rhea" id="RHEA:15017"/>
        <dbReference type="ChEBI" id="CHEBI:15377"/>
        <dbReference type="ChEBI" id="CHEBI:30879"/>
        <dbReference type="ChEBI" id="CHEBI:43474"/>
        <dbReference type="ChEBI" id="CHEBI:67140"/>
        <dbReference type="EC" id="3.1.3.2"/>
    </reaction>
</comment>
<dbReference type="InterPro" id="IPR029033">
    <property type="entry name" value="His_PPase_superfam"/>
</dbReference>
<keyword evidence="3" id="KW-0732">Signal</keyword>
<comment type="similarity">
    <text evidence="2">Belongs to the histidine acid phosphatase family.</text>
</comment>
<feature type="signal peptide" evidence="3">
    <location>
        <begin position="1"/>
        <end position="16"/>
    </location>
</feature>
<dbReference type="STRING" id="29172.A0A0D8X9N4"/>
<evidence type="ECO:0000256" key="2">
    <source>
        <dbReference type="ARBA" id="ARBA00005375"/>
    </source>
</evidence>
<dbReference type="PROSITE" id="PS00616">
    <property type="entry name" value="HIS_ACID_PHOSPHAT_1"/>
    <property type="match status" value="1"/>
</dbReference>
<evidence type="ECO:0000313" key="5">
    <source>
        <dbReference type="Proteomes" id="UP000053766"/>
    </source>
</evidence>
<evidence type="ECO:0000256" key="1">
    <source>
        <dbReference type="ARBA" id="ARBA00000032"/>
    </source>
</evidence>
<dbReference type="InterPro" id="IPR050645">
    <property type="entry name" value="Histidine_acid_phosphatase"/>
</dbReference>
<feature type="chain" id="PRO_5002335649" evidence="3">
    <location>
        <begin position="17"/>
        <end position="388"/>
    </location>
</feature>
<dbReference type="EMBL" id="KN717347">
    <property type="protein sequence ID" value="KJH40339.1"/>
    <property type="molecule type" value="Genomic_DNA"/>
</dbReference>
<proteinExistence type="inferred from homology"/>
<dbReference type="Proteomes" id="UP000053766">
    <property type="component" value="Unassembled WGS sequence"/>
</dbReference>
<dbReference type="InterPro" id="IPR000560">
    <property type="entry name" value="His_Pase_clade-2"/>
</dbReference>
<dbReference type="GO" id="GO:0003993">
    <property type="term" value="F:acid phosphatase activity"/>
    <property type="evidence" value="ECO:0007669"/>
    <property type="project" value="UniProtKB-EC"/>
</dbReference>
<dbReference type="InterPro" id="IPR033379">
    <property type="entry name" value="Acid_Pase_AS"/>
</dbReference>
<sequence>MIWLCSVLIFGASALADDDLSQLVSVIVLFRHGARAPTDRISNASHREFFSNGLGELTNIGIEHSYDLGRFLQKRYVNNGFLRSPLLPSEVYFRSRAINRCLMSASLVGSGMFDVNGTSNRPVVPIYSQEKNDMSRNKSITESILQLLSSRSNCTAEVKVVFNMCGRTFGRSYKNFVEYQGFIFECLGLQNTSEAFHDGKSFEVIDSLITEYQNGLPMSDWFERHKKEIFENFVKVENLITGVAEYHDVSMLRIKSGHLLYTVFEQLKSNWQQFLESNSVKKRKFIAYSTQDWVMYAFLESLGIREFAINDNSLPKYNSLIIIELRKLSDMPVVKVFFRDPTEETLKDVTFAIRGCNSSNHCPLQLLLNCCNSYLTANPLQECYPEAN</sequence>
<organism evidence="4 5">
    <name type="scientific">Dictyocaulus viviparus</name>
    <name type="common">Bovine lungworm</name>
    <dbReference type="NCBI Taxonomy" id="29172"/>
    <lineage>
        <taxon>Eukaryota</taxon>
        <taxon>Metazoa</taxon>
        <taxon>Ecdysozoa</taxon>
        <taxon>Nematoda</taxon>
        <taxon>Chromadorea</taxon>
        <taxon>Rhabditida</taxon>
        <taxon>Rhabditina</taxon>
        <taxon>Rhabditomorpha</taxon>
        <taxon>Strongyloidea</taxon>
        <taxon>Metastrongylidae</taxon>
        <taxon>Dictyocaulus</taxon>
    </lineage>
</organism>
<reference evidence="5" key="2">
    <citation type="journal article" date="2016" name="Sci. Rep.">
        <title>Dictyocaulus viviparus genome, variome and transcriptome elucidate lungworm biology and support future intervention.</title>
        <authorList>
            <person name="McNulty S.N."/>
            <person name="Strube C."/>
            <person name="Rosa B.A."/>
            <person name="Martin J.C."/>
            <person name="Tyagi R."/>
            <person name="Choi Y.J."/>
            <person name="Wang Q."/>
            <person name="Hallsworth Pepin K."/>
            <person name="Zhang X."/>
            <person name="Ozersky P."/>
            <person name="Wilson R.K."/>
            <person name="Sternberg P.W."/>
            <person name="Gasser R.B."/>
            <person name="Mitreva M."/>
        </authorList>
    </citation>
    <scope>NUCLEOTIDE SEQUENCE [LARGE SCALE GENOMIC DNA]</scope>
    <source>
        <strain evidence="5">HannoverDv2000</strain>
    </source>
</reference>
<dbReference type="CDD" id="cd07061">
    <property type="entry name" value="HP_HAP_like"/>
    <property type="match status" value="1"/>
</dbReference>
<gene>
    <name evidence="4" type="ORF">DICVIV_13715</name>
</gene>
<reference evidence="4 5" key="1">
    <citation type="submission" date="2013-11" db="EMBL/GenBank/DDBJ databases">
        <title>Draft genome of the bovine lungworm Dictyocaulus viviparus.</title>
        <authorList>
            <person name="Mitreva M."/>
        </authorList>
    </citation>
    <scope>NUCLEOTIDE SEQUENCE [LARGE SCALE GENOMIC DNA]</scope>
    <source>
        <strain evidence="4 5">HannoverDv2000</strain>
    </source>
</reference>
<keyword evidence="5" id="KW-1185">Reference proteome</keyword>
<dbReference type="PANTHER" id="PTHR11567:SF172">
    <property type="entry name" value="ACID PHOSPHATASE FAMILY"/>
    <property type="match status" value="1"/>
</dbReference>